<keyword evidence="6" id="KW-1185">Reference proteome</keyword>
<evidence type="ECO:0000313" key="6">
    <source>
        <dbReference type="Proteomes" id="UP000663981"/>
    </source>
</evidence>
<keyword evidence="3" id="KW-0808">Transferase</keyword>
<dbReference type="InterPro" id="IPR029044">
    <property type="entry name" value="Nucleotide-diphossugar_trans"/>
</dbReference>
<name>A0ABS3N359_9BACI</name>
<reference evidence="5 6" key="1">
    <citation type="submission" date="2021-03" db="EMBL/GenBank/DDBJ databases">
        <title>Whole genome sequence of Metabacillus bambusae BG109.</title>
        <authorList>
            <person name="Jeong J.W."/>
        </authorList>
    </citation>
    <scope>NUCLEOTIDE SEQUENCE [LARGE SCALE GENOMIC DNA]</scope>
    <source>
        <strain evidence="5 6">BG109</strain>
    </source>
</reference>
<dbReference type="Pfam" id="PF00535">
    <property type="entry name" value="Glycos_transf_2"/>
    <property type="match status" value="1"/>
</dbReference>
<protein>
    <submittedName>
        <fullName evidence="5">Glycosyltransferase</fullName>
    </submittedName>
</protein>
<organism evidence="5 6">
    <name type="scientific">Metabacillus bambusae</name>
    <dbReference type="NCBI Taxonomy" id="2795218"/>
    <lineage>
        <taxon>Bacteria</taxon>
        <taxon>Bacillati</taxon>
        <taxon>Bacillota</taxon>
        <taxon>Bacilli</taxon>
        <taxon>Bacillales</taxon>
        <taxon>Bacillaceae</taxon>
        <taxon>Metabacillus</taxon>
    </lineage>
</organism>
<dbReference type="CDD" id="cd00761">
    <property type="entry name" value="Glyco_tranf_GTA_type"/>
    <property type="match status" value="1"/>
</dbReference>
<dbReference type="Proteomes" id="UP000663981">
    <property type="component" value="Unassembled WGS sequence"/>
</dbReference>
<dbReference type="PANTHER" id="PTHR22916">
    <property type="entry name" value="GLYCOSYLTRANSFERASE"/>
    <property type="match status" value="1"/>
</dbReference>
<dbReference type="RefSeq" id="WP_207978336.1">
    <property type="nucleotide sequence ID" value="NZ_JAGDEL010000007.1"/>
</dbReference>
<dbReference type="InterPro" id="IPR001173">
    <property type="entry name" value="Glyco_trans_2-like"/>
</dbReference>
<comment type="similarity">
    <text evidence="1">Belongs to the glycosyltransferase 2 family.</text>
</comment>
<gene>
    <name evidence="5" type="ORF">I7822_11860</name>
</gene>
<dbReference type="EMBL" id="JAGDEL010000007">
    <property type="protein sequence ID" value="MBO1512363.1"/>
    <property type="molecule type" value="Genomic_DNA"/>
</dbReference>
<feature type="domain" description="Glycosyltransferase 2-like" evidence="4">
    <location>
        <begin position="6"/>
        <end position="175"/>
    </location>
</feature>
<evidence type="ECO:0000259" key="4">
    <source>
        <dbReference type="Pfam" id="PF00535"/>
    </source>
</evidence>
<keyword evidence="2" id="KW-0328">Glycosyltransferase</keyword>
<evidence type="ECO:0000256" key="2">
    <source>
        <dbReference type="ARBA" id="ARBA00022676"/>
    </source>
</evidence>
<sequence>MSFKVSVIIPVFNAEKYVAHCIDSLLAQTLKECEFIFINDGSQDESLKIIERYGNLDPRIKIINQKNHGVSIARNRGLEIATGEYIGFVDSDDYIEKNMYQVLYSSLKQNDCDAIISNLESEMNGNNIVTTYPFSCDIKLDKKYIEQELIPYFLKNDNLNTAVNKLYRREIINKYQIKFPEKVALGEDGLFNIRFFCYAKSFKYINYSGYHYREVIGSATRNISKKDYFNRVLEVYNLEIPEIQGKVDEKIIQQLKSIKLIKNVMSYIHVYFTPTKEVPFTKRYKYISNMINNKDVRKALKSFYFANYKSLGRYERVVIKLVKYKFTLGLYITVGYSRYRNK</sequence>
<evidence type="ECO:0000256" key="1">
    <source>
        <dbReference type="ARBA" id="ARBA00006739"/>
    </source>
</evidence>
<proteinExistence type="inferred from homology"/>
<dbReference type="PANTHER" id="PTHR22916:SF51">
    <property type="entry name" value="GLYCOSYLTRANSFERASE EPSH-RELATED"/>
    <property type="match status" value="1"/>
</dbReference>
<dbReference type="Gene3D" id="3.90.550.10">
    <property type="entry name" value="Spore Coat Polysaccharide Biosynthesis Protein SpsA, Chain A"/>
    <property type="match status" value="1"/>
</dbReference>
<accession>A0ABS3N359</accession>
<evidence type="ECO:0000313" key="5">
    <source>
        <dbReference type="EMBL" id="MBO1512363.1"/>
    </source>
</evidence>
<evidence type="ECO:0000256" key="3">
    <source>
        <dbReference type="ARBA" id="ARBA00022679"/>
    </source>
</evidence>
<comment type="caution">
    <text evidence="5">The sequence shown here is derived from an EMBL/GenBank/DDBJ whole genome shotgun (WGS) entry which is preliminary data.</text>
</comment>
<dbReference type="SUPFAM" id="SSF53448">
    <property type="entry name" value="Nucleotide-diphospho-sugar transferases"/>
    <property type="match status" value="1"/>
</dbReference>